<evidence type="ECO:0000313" key="21">
    <source>
        <dbReference type="EMBL" id="ABE59939.1"/>
    </source>
</evidence>
<evidence type="ECO:0000256" key="8">
    <source>
        <dbReference type="ARBA" id="ARBA00022748"/>
    </source>
</evidence>
<dbReference type="EC" id="1.8.1.8" evidence="18"/>
<sequence length="654" mass="69550">MMSLAWNLMSHELRWSPRPVHALHRWFAIVLGAVMLILAYPAAADSPFASQDEFLSAEQAFSLSLSREDGELVAQWEIAPDYYLYRKRFSVETEEGAVTPDLPEGETIEDEYFGRSEVYHYAVTLRAALGDAERVTLAWQGCAEAGLCYPPQRQTFDAESLEPLGPASVAGDATVADSPGDASAPDTNGARATSAPDSPQEERQMAASAQGEDQRLAARLADARLGWVVAAFFGMGLLLTFTPCVLPMVPILSSLIVGATRDGRPRMRDGAMLSLAYILPMATTYAGLGVAAALAGANLQMLFQAPAFIVSFAALFVLLALAMFGAFELALPSGLQTRLDAWMARQRGGRLGGAAVMGVLSALLVGPCMTAPLAGALLYIADSGDAWQGALALWSLGLGMGAPLLAVGLLGPRILPRPGPWMNHVRIVFGFVLLGMAIWFAARVLPPALELAAWGALLVGLAQAAWHAARTLRDALAPLSRSIAMLLALWGVLMIVGAASGQHDPLRPLAGFTGNGDAAGSAEATPLTFETVADQAALDARLDRASAQQRWTLVEFTADWCISCEIIEDNVFGDARVQAALDDVQRLRIDVTDNDAEDSAIMQALGVVGPPTLLFYGPDGTERRESRIIGELSAEEFLERLDAARTATASEKGA</sequence>
<evidence type="ECO:0000256" key="15">
    <source>
        <dbReference type="ARBA" id="ARBA00023284"/>
    </source>
</evidence>
<dbReference type="Gene3D" id="2.60.40.1250">
    <property type="entry name" value="Thiol:disulfide interchange protein DsbD, N-terminal domain"/>
    <property type="match status" value="1"/>
</dbReference>
<evidence type="ECO:0000256" key="9">
    <source>
        <dbReference type="ARBA" id="ARBA00022982"/>
    </source>
</evidence>
<evidence type="ECO:0000256" key="3">
    <source>
        <dbReference type="ARBA" id="ARBA00022448"/>
    </source>
</evidence>
<dbReference type="Pfam" id="PF13899">
    <property type="entry name" value="Thioredoxin_7"/>
    <property type="match status" value="1"/>
</dbReference>
<comment type="caution">
    <text evidence="18">Lacks conserved residue(s) required for the propagation of feature annotation.</text>
</comment>
<keyword evidence="11 18" id="KW-0560">Oxidoreductase</keyword>
<evidence type="ECO:0000256" key="5">
    <source>
        <dbReference type="ARBA" id="ARBA00022519"/>
    </source>
</evidence>
<dbReference type="GO" id="GO:0047134">
    <property type="term" value="F:protein-disulfide reductase [NAD(P)H] activity"/>
    <property type="evidence" value="ECO:0007669"/>
    <property type="project" value="UniProtKB-UniRule"/>
</dbReference>
<evidence type="ECO:0000256" key="19">
    <source>
        <dbReference type="SAM" id="MobiDB-lite"/>
    </source>
</evidence>
<keyword evidence="6 18" id="KW-0812">Transmembrane</keyword>
<dbReference type="eggNOG" id="COG4232">
    <property type="taxonomic scope" value="Bacteria"/>
</dbReference>
<dbReference type="EMBL" id="CP000285">
    <property type="protein sequence ID" value="ABE59939.1"/>
    <property type="molecule type" value="Genomic_DNA"/>
</dbReference>
<feature type="region of interest" description="Disordered" evidence="19">
    <location>
        <begin position="167"/>
        <end position="211"/>
    </location>
</feature>
<feature type="transmembrane region" description="Helical" evidence="18">
    <location>
        <begin position="225"/>
        <end position="258"/>
    </location>
</feature>
<evidence type="ECO:0000256" key="16">
    <source>
        <dbReference type="ARBA" id="ARBA00047388"/>
    </source>
</evidence>
<dbReference type="GO" id="GO:0045454">
    <property type="term" value="P:cell redox homeostasis"/>
    <property type="evidence" value="ECO:0007669"/>
    <property type="project" value="TreeGrafter"/>
</dbReference>
<dbReference type="STRING" id="290398.Csal_2592"/>
<dbReference type="InterPro" id="IPR036249">
    <property type="entry name" value="Thioredoxin-like_sf"/>
</dbReference>
<keyword evidence="14 18" id="KW-1015">Disulfide bond</keyword>
<evidence type="ECO:0000256" key="10">
    <source>
        <dbReference type="ARBA" id="ARBA00022989"/>
    </source>
</evidence>
<dbReference type="InterPro" id="IPR028250">
    <property type="entry name" value="DsbDN"/>
</dbReference>
<organism evidence="21 22">
    <name type="scientific">Chromohalobacter israelensis (strain ATCC BAA-138 / DSM 3043 / CIP 106854 / NCIMB 13768 / 1H11)</name>
    <name type="common">Chromohalobacter salexigens</name>
    <dbReference type="NCBI Taxonomy" id="290398"/>
    <lineage>
        <taxon>Bacteria</taxon>
        <taxon>Pseudomonadati</taxon>
        <taxon>Pseudomonadota</taxon>
        <taxon>Gammaproteobacteria</taxon>
        <taxon>Oceanospirillales</taxon>
        <taxon>Halomonadaceae</taxon>
        <taxon>Chromohalobacter</taxon>
    </lineage>
</organism>
<evidence type="ECO:0000256" key="18">
    <source>
        <dbReference type="HAMAP-Rule" id="MF_00399"/>
    </source>
</evidence>
<feature type="transmembrane region" description="Helical" evidence="18">
    <location>
        <begin position="451"/>
        <end position="469"/>
    </location>
</feature>
<dbReference type="HOGENOM" id="CLU_014657_3_0_6"/>
<evidence type="ECO:0000256" key="6">
    <source>
        <dbReference type="ARBA" id="ARBA00022692"/>
    </source>
</evidence>
<evidence type="ECO:0000256" key="1">
    <source>
        <dbReference type="ARBA" id="ARBA00004429"/>
    </source>
</evidence>
<dbReference type="PANTHER" id="PTHR32234:SF0">
    <property type="entry name" value="THIOL:DISULFIDE INTERCHANGE PROTEIN DSBD"/>
    <property type="match status" value="1"/>
</dbReference>
<evidence type="ECO:0000256" key="13">
    <source>
        <dbReference type="ARBA" id="ARBA00023136"/>
    </source>
</evidence>
<reference evidence="21 22" key="1">
    <citation type="journal article" date="2011" name="Stand. Genomic Sci.">
        <title>Complete genome sequence of the halophilic and highly halotolerant Chromohalobacter salexigens type strain (1H11(T)).</title>
        <authorList>
            <person name="Copeland A."/>
            <person name="O'Connor K."/>
            <person name="Lucas S."/>
            <person name="Lapidus A."/>
            <person name="Berry K.W."/>
            <person name="Detter J.C."/>
            <person name="Del Rio T.G."/>
            <person name="Hammon N."/>
            <person name="Dalin E."/>
            <person name="Tice H."/>
            <person name="Pitluck S."/>
            <person name="Bruce D."/>
            <person name="Goodwin L."/>
            <person name="Han C."/>
            <person name="Tapia R."/>
            <person name="Saunders E."/>
            <person name="Schmutz J."/>
            <person name="Brettin T."/>
            <person name="Larimer F."/>
            <person name="Land M."/>
            <person name="Hauser L."/>
            <person name="Vargas C."/>
            <person name="Nieto J.J."/>
            <person name="Kyrpides N.C."/>
            <person name="Ivanova N."/>
            <person name="Goker M."/>
            <person name="Klenk H.P."/>
            <person name="Csonka L.N."/>
            <person name="Woyke T."/>
        </authorList>
    </citation>
    <scope>NUCLEOTIDE SEQUENCE [LARGE SCALE GENOMIC DNA]</scope>
    <source>
        <strain evidence="22">ATCC BAA-138 / DSM 3043 / CIP 106854 / NCIMB 13768 / 1H11</strain>
    </source>
</reference>
<comment type="similarity">
    <text evidence="2 18">Belongs to the thioredoxin family. DsbD subfamily.</text>
</comment>
<comment type="catalytic activity">
    <reaction evidence="17 18">
        <text>[protein]-dithiol + NADP(+) = [protein]-disulfide + NADPH + H(+)</text>
        <dbReference type="Rhea" id="RHEA:18753"/>
        <dbReference type="Rhea" id="RHEA-COMP:10593"/>
        <dbReference type="Rhea" id="RHEA-COMP:10594"/>
        <dbReference type="ChEBI" id="CHEBI:15378"/>
        <dbReference type="ChEBI" id="CHEBI:29950"/>
        <dbReference type="ChEBI" id="CHEBI:50058"/>
        <dbReference type="ChEBI" id="CHEBI:57783"/>
        <dbReference type="ChEBI" id="CHEBI:58349"/>
        <dbReference type="EC" id="1.8.1.8"/>
    </reaction>
</comment>
<evidence type="ECO:0000259" key="20">
    <source>
        <dbReference type="PROSITE" id="PS51352"/>
    </source>
</evidence>
<name>Q1QUB9_CHRI1</name>
<proteinExistence type="inferred from homology"/>
<keyword evidence="12 18" id="KW-0520">NAD</keyword>
<evidence type="ECO:0000256" key="12">
    <source>
        <dbReference type="ARBA" id="ARBA00023027"/>
    </source>
</evidence>
<dbReference type="SUPFAM" id="SSF52833">
    <property type="entry name" value="Thioredoxin-like"/>
    <property type="match status" value="1"/>
</dbReference>
<dbReference type="Pfam" id="PF11412">
    <property type="entry name" value="DsbD_N"/>
    <property type="match status" value="1"/>
</dbReference>
<dbReference type="KEGG" id="csa:Csal_2592"/>
<dbReference type="InterPro" id="IPR036929">
    <property type="entry name" value="DsbDN_sf"/>
</dbReference>
<dbReference type="InterPro" id="IPR013766">
    <property type="entry name" value="Thioredoxin_domain"/>
</dbReference>
<feature type="transmembrane region" description="Helical" evidence="18">
    <location>
        <begin position="270"/>
        <end position="295"/>
    </location>
</feature>
<feature type="transmembrane region" description="Helical" evidence="18">
    <location>
        <begin position="481"/>
        <end position="499"/>
    </location>
</feature>
<keyword evidence="13 18" id="KW-0472">Membrane</keyword>
<gene>
    <name evidence="18" type="primary">dsbD</name>
    <name evidence="21" type="ordered locus">Csal_2592</name>
</gene>
<dbReference type="InterPro" id="IPR003834">
    <property type="entry name" value="Cyt_c_assmbl_TM_dom"/>
</dbReference>
<keyword evidence="9 18" id="KW-0249">Electron transport</keyword>
<evidence type="ECO:0000256" key="17">
    <source>
        <dbReference type="ARBA" id="ARBA00047804"/>
    </source>
</evidence>
<dbReference type="NCBIfam" id="NF001419">
    <property type="entry name" value="PRK00293.1"/>
    <property type="match status" value="1"/>
</dbReference>
<keyword evidence="15 18" id="KW-0676">Redox-active center</keyword>
<evidence type="ECO:0000313" key="22">
    <source>
        <dbReference type="Proteomes" id="UP000000239"/>
    </source>
</evidence>
<dbReference type="CDD" id="cd02953">
    <property type="entry name" value="DsbDgamma"/>
    <property type="match status" value="1"/>
</dbReference>
<keyword evidence="22" id="KW-1185">Reference proteome</keyword>
<feature type="disulfide bond" description="Redox-active" evidence="18">
    <location>
        <begin position="561"/>
        <end position="564"/>
    </location>
</feature>
<feature type="transmembrane region" description="Helical" evidence="18">
    <location>
        <begin position="392"/>
        <end position="415"/>
    </location>
</feature>
<dbReference type="Gene3D" id="3.40.30.10">
    <property type="entry name" value="Glutaredoxin"/>
    <property type="match status" value="1"/>
</dbReference>
<keyword evidence="7" id="KW-0732">Signal</keyword>
<evidence type="ECO:0000256" key="14">
    <source>
        <dbReference type="ARBA" id="ARBA00023157"/>
    </source>
</evidence>
<protein>
    <recommendedName>
        <fullName evidence="18">Thiol:disulfide interchange protein DsbD</fullName>
        <ecNumber evidence="18">1.8.1.8</ecNumber>
    </recommendedName>
    <alternativeName>
        <fullName evidence="18">Protein-disulfide reductase</fullName>
        <shortName evidence="18">Disulfide reductase</shortName>
    </alternativeName>
</protein>
<dbReference type="GO" id="GO:0017004">
    <property type="term" value="P:cytochrome complex assembly"/>
    <property type="evidence" value="ECO:0007669"/>
    <property type="project" value="UniProtKB-UniRule"/>
</dbReference>
<comment type="subcellular location">
    <subcellularLocation>
        <location evidence="1 18">Cell inner membrane</location>
        <topology evidence="1 18">Multi-pass membrane protein</topology>
    </subcellularLocation>
</comment>
<dbReference type="PROSITE" id="PS51352">
    <property type="entry name" value="THIOREDOXIN_2"/>
    <property type="match status" value="1"/>
</dbReference>
<keyword evidence="10 18" id="KW-1133">Transmembrane helix</keyword>
<dbReference type="HAMAP" id="MF_00399">
    <property type="entry name" value="DbsD"/>
    <property type="match status" value="1"/>
</dbReference>
<feature type="disulfide bond" description="Redox-active" evidence="18">
    <location>
        <begin position="142"/>
        <end position="148"/>
    </location>
</feature>
<dbReference type="GO" id="GO:0005886">
    <property type="term" value="C:plasma membrane"/>
    <property type="evidence" value="ECO:0007669"/>
    <property type="project" value="UniProtKB-SubCell"/>
</dbReference>
<feature type="transmembrane region" description="Helical" evidence="18">
    <location>
        <begin position="351"/>
        <end position="380"/>
    </location>
</feature>
<evidence type="ECO:0000256" key="4">
    <source>
        <dbReference type="ARBA" id="ARBA00022475"/>
    </source>
</evidence>
<dbReference type="PANTHER" id="PTHR32234">
    <property type="entry name" value="THIOL:DISULFIDE INTERCHANGE PROTEIN DSBD"/>
    <property type="match status" value="1"/>
</dbReference>
<dbReference type="SUPFAM" id="SSF74863">
    <property type="entry name" value="Thiol:disulfide interchange protein DsbD, N-terminal domain (DsbD-alpha)"/>
    <property type="match status" value="1"/>
</dbReference>
<feature type="transmembrane region" description="Helical" evidence="18">
    <location>
        <begin position="307"/>
        <end position="331"/>
    </location>
</feature>
<comment type="catalytic activity">
    <reaction evidence="16 18">
        <text>[protein]-dithiol + NAD(+) = [protein]-disulfide + NADH + H(+)</text>
        <dbReference type="Rhea" id="RHEA:18749"/>
        <dbReference type="Rhea" id="RHEA-COMP:10593"/>
        <dbReference type="Rhea" id="RHEA-COMP:10594"/>
        <dbReference type="ChEBI" id="CHEBI:15378"/>
        <dbReference type="ChEBI" id="CHEBI:29950"/>
        <dbReference type="ChEBI" id="CHEBI:50058"/>
        <dbReference type="ChEBI" id="CHEBI:57540"/>
        <dbReference type="ChEBI" id="CHEBI:57945"/>
        <dbReference type="EC" id="1.8.1.8"/>
    </reaction>
</comment>
<keyword evidence="8 18" id="KW-0201">Cytochrome c-type biogenesis</keyword>
<dbReference type="InterPro" id="IPR022910">
    <property type="entry name" value="Thiol_diS_interchange_DbsD"/>
</dbReference>
<dbReference type="Pfam" id="PF02683">
    <property type="entry name" value="DsbD_TM"/>
    <property type="match status" value="1"/>
</dbReference>
<evidence type="ECO:0000256" key="7">
    <source>
        <dbReference type="ARBA" id="ARBA00022729"/>
    </source>
</evidence>
<feature type="domain" description="Thioredoxin" evidence="20">
    <location>
        <begin position="513"/>
        <end position="646"/>
    </location>
</feature>
<keyword evidence="4 18" id="KW-1003">Cell membrane</keyword>
<feature type="transmembrane region" description="Helical" evidence="18">
    <location>
        <begin position="427"/>
        <end position="445"/>
    </location>
</feature>
<keyword evidence="5 18" id="KW-0997">Cell inner membrane</keyword>
<evidence type="ECO:0000256" key="2">
    <source>
        <dbReference type="ARBA" id="ARBA00007241"/>
    </source>
</evidence>
<dbReference type="AlphaFoldDB" id="Q1QUB9"/>
<dbReference type="GO" id="GO:0009055">
    <property type="term" value="F:electron transfer activity"/>
    <property type="evidence" value="ECO:0007669"/>
    <property type="project" value="UniProtKB-UniRule"/>
</dbReference>
<comment type="function">
    <text evidence="18">Required to facilitate the formation of correct disulfide bonds in some periplasmic proteins and for the assembly of the periplasmic c-type cytochromes. Acts by transferring electrons from cytoplasmic thioredoxin to the periplasm. This transfer involves a cascade of disulfide bond formation and reduction steps.</text>
</comment>
<accession>Q1QUB9</accession>
<keyword evidence="3 18" id="KW-0813">Transport</keyword>
<evidence type="ECO:0000256" key="11">
    <source>
        <dbReference type="ARBA" id="ARBA00023002"/>
    </source>
</evidence>
<dbReference type="InterPro" id="IPR035671">
    <property type="entry name" value="DsbD_gamma"/>
</dbReference>
<dbReference type="Proteomes" id="UP000000239">
    <property type="component" value="Chromosome"/>
</dbReference>